<gene>
    <name evidence="4" type="ORF">H9935_11640</name>
</gene>
<organism evidence="4 5">
    <name type="scientific">Candidatus Blautia merdigallinarum</name>
    <dbReference type="NCBI Taxonomy" id="2838495"/>
    <lineage>
        <taxon>Bacteria</taxon>
        <taxon>Bacillati</taxon>
        <taxon>Bacillota</taxon>
        <taxon>Clostridia</taxon>
        <taxon>Lachnospirales</taxon>
        <taxon>Lachnospiraceae</taxon>
        <taxon>Blautia</taxon>
    </lineage>
</organism>
<dbReference type="InterPro" id="IPR016181">
    <property type="entry name" value="Acyl_CoA_acyltransferase"/>
</dbReference>
<evidence type="ECO:0000259" key="3">
    <source>
        <dbReference type="PROSITE" id="PS51186"/>
    </source>
</evidence>
<dbReference type="PROSITE" id="PS51186">
    <property type="entry name" value="GNAT"/>
    <property type="match status" value="1"/>
</dbReference>
<dbReference type="Pfam" id="PF13673">
    <property type="entry name" value="Acetyltransf_10"/>
    <property type="match status" value="1"/>
</dbReference>
<feature type="domain" description="N-acetyltransferase" evidence="3">
    <location>
        <begin position="3"/>
        <end position="144"/>
    </location>
</feature>
<reference evidence="4" key="1">
    <citation type="journal article" date="2021" name="PeerJ">
        <title>Extensive microbial diversity within the chicken gut microbiome revealed by metagenomics and culture.</title>
        <authorList>
            <person name="Gilroy R."/>
            <person name="Ravi A."/>
            <person name="Getino M."/>
            <person name="Pursley I."/>
            <person name="Horton D.L."/>
            <person name="Alikhan N.F."/>
            <person name="Baker D."/>
            <person name="Gharbi K."/>
            <person name="Hall N."/>
            <person name="Watson M."/>
            <person name="Adriaenssens E.M."/>
            <person name="Foster-Nyarko E."/>
            <person name="Jarju S."/>
            <person name="Secka A."/>
            <person name="Antonio M."/>
            <person name="Oren A."/>
            <person name="Chaudhuri R.R."/>
            <person name="La Ragione R."/>
            <person name="Hildebrand F."/>
            <person name="Pallen M.J."/>
        </authorList>
    </citation>
    <scope>NUCLEOTIDE SEQUENCE</scope>
    <source>
        <strain evidence="4">ChiSxjej6B18-287</strain>
    </source>
</reference>
<evidence type="ECO:0000313" key="5">
    <source>
        <dbReference type="Proteomes" id="UP000823893"/>
    </source>
</evidence>
<comment type="caution">
    <text evidence="4">The sequence shown here is derived from an EMBL/GenBank/DDBJ whole genome shotgun (WGS) entry which is preliminary data.</text>
</comment>
<dbReference type="EC" id="2.3.1.-" evidence="4"/>
<evidence type="ECO:0000313" key="4">
    <source>
        <dbReference type="EMBL" id="HJC11437.1"/>
    </source>
</evidence>
<accession>A0A9D2N6Q6</accession>
<reference evidence="4" key="2">
    <citation type="submission" date="2021-04" db="EMBL/GenBank/DDBJ databases">
        <authorList>
            <person name="Gilroy R."/>
        </authorList>
    </citation>
    <scope>NUCLEOTIDE SEQUENCE</scope>
    <source>
        <strain evidence="4">ChiSxjej6B18-287</strain>
    </source>
</reference>
<dbReference type="InterPro" id="IPR000182">
    <property type="entry name" value="GNAT_dom"/>
</dbReference>
<dbReference type="PANTHER" id="PTHR43800">
    <property type="entry name" value="PEPTIDYL-LYSINE N-ACETYLTRANSFERASE YJAB"/>
    <property type="match status" value="1"/>
</dbReference>
<dbReference type="CDD" id="cd04301">
    <property type="entry name" value="NAT_SF"/>
    <property type="match status" value="1"/>
</dbReference>
<name>A0A9D2N6Q6_9FIRM</name>
<dbReference type="SUPFAM" id="SSF55729">
    <property type="entry name" value="Acyl-CoA N-acyltransferases (Nat)"/>
    <property type="match status" value="1"/>
</dbReference>
<evidence type="ECO:0000256" key="1">
    <source>
        <dbReference type="ARBA" id="ARBA00022679"/>
    </source>
</evidence>
<dbReference type="GO" id="GO:0016747">
    <property type="term" value="F:acyltransferase activity, transferring groups other than amino-acyl groups"/>
    <property type="evidence" value="ECO:0007669"/>
    <property type="project" value="InterPro"/>
</dbReference>
<dbReference type="Proteomes" id="UP000823893">
    <property type="component" value="Unassembled WGS sequence"/>
</dbReference>
<proteinExistence type="predicted"/>
<dbReference type="NCBIfam" id="NF007853">
    <property type="entry name" value="PRK10562.1"/>
    <property type="match status" value="1"/>
</dbReference>
<dbReference type="PANTHER" id="PTHR43800:SF1">
    <property type="entry name" value="PEPTIDYL-LYSINE N-ACETYLTRANSFERASE YJAB"/>
    <property type="match status" value="1"/>
</dbReference>
<dbReference type="AlphaFoldDB" id="A0A9D2N6Q6"/>
<keyword evidence="1 4" id="KW-0808">Transferase</keyword>
<sequence length="148" mass="17416">MKNQIRHLQEDDIDAVAKIWLDTNLEAHFFVPAEYWEGNLALVKEMFLQAEMYVYEENGEILGFIGLDQSYIAGIFVRKGAQSRGIGKALLDIVKEKKAELALHVYRKNEKAVRFYLREGFRIRREMTDEDTKEEEYLMEWSKETTVC</sequence>
<protein>
    <submittedName>
        <fullName evidence="4">N-acetyltransferase</fullName>
        <ecNumber evidence="4">2.3.1.-</ecNumber>
    </submittedName>
</protein>
<keyword evidence="2 4" id="KW-0012">Acyltransferase</keyword>
<evidence type="ECO:0000256" key="2">
    <source>
        <dbReference type="ARBA" id="ARBA00023315"/>
    </source>
</evidence>
<dbReference type="Gene3D" id="3.40.630.30">
    <property type="match status" value="1"/>
</dbReference>
<dbReference type="EMBL" id="DWWV01000154">
    <property type="protein sequence ID" value="HJC11437.1"/>
    <property type="molecule type" value="Genomic_DNA"/>
</dbReference>